<keyword evidence="4 5" id="KW-0418">Kinase</keyword>
<sequence>MFNTLEKDGSAHKSGKRTVFIVSDATAITAETLAHSVLTQFTDLQYDQVRIPFIDTPEKAVLAAQKINDAYIRTGVRPLVFSTFVDVNIHKTFTEKCQGFRIEFFRSFIKEIEQETGLKSAHSMGRSHVIKDEERYNRRIEAINYTLAHDDGQMNKGLNEADVILVGVSRSGKTPTSLFLAMQFGVKAANYPLIPEDFERGELPEVLHDKRDKLFGLSISPERLSQIRNERRPGSRYASLENCRQEIESAENMMRKEGIKWLNSTSRSIEEISATIMAELNLHNAHKID</sequence>
<reference evidence="6" key="1">
    <citation type="submission" date="2020-10" db="EMBL/GenBank/DDBJ databases">
        <authorList>
            <person name="Gilroy R."/>
        </authorList>
    </citation>
    <scope>NUCLEOTIDE SEQUENCE</scope>
    <source>
        <strain evidence="6">7463</strain>
    </source>
</reference>
<evidence type="ECO:0000256" key="5">
    <source>
        <dbReference type="HAMAP-Rule" id="MF_01062"/>
    </source>
</evidence>
<proteinExistence type="inferred from homology"/>
<comment type="similarity">
    <text evidence="5">Belongs to the pyruvate, phosphate/water dikinase regulatory protein family. PSRP subfamily.</text>
</comment>
<protein>
    <recommendedName>
        <fullName evidence="5">Putative phosphoenolpyruvate synthase regulatory protein</fullName>
        <shortName evidence="5">PEP synthase regulatory protein</shortName>
        <shortName evidence="5">PSRP</shortName>
        <ecNumber evidence="5">2.7.11.33</ecNumber>
        <ecNumber evidence="5">2.7.4.28</ecNumber>
    </recommendedName>
    <alternativeName>
        <fullName evidence="5">Pyruvate, water dikinase regulatory protein</fullName>
    </alternativeName>
</protein>
<gene>
    <name evidence="6" type="ORF">IAC56_06200</name>
</gene>
<keyword evidence="3 5" id="KW-0547">Nucleotide-binding</keyword>
<dbReference type="EMBL" id="DVMY01000095">
    <property type="protein sequence ID" value="HIU37847.1"/>
    <property type="molecule type" value="Genomic_DNA"/>
</dbReference>
<dbReference type="PANTHER" id="PTHR31756">
    <property type="entry name" value="PYRUVATE, PHOSPHATE DIKINASE REGULATORY PROTEIN 1, CHLOROPLASTIC"/>
    <property type="match status" value="1"/>
</dbReference>
<evidence type="ECO:0000313" key="6">
    <source>
        <dbReference type="EMBL" id="HIU37847.1"/>
    </source>
</evidence>
<dbReference type="Proteomes" id="UP000824083">
    <property type="component" value="Unassembled WGS sequence"/>
</dbReference>
<dbReference type="GO" id="GO:0016776">
    <property type="term" value="F:phosphotransferase activity, phosphate group as acceptor"/>
    <property type="evidence" value="ECO:0007669"/>
    <property type="project" value="UniProtKB-UniRule"/>
</dbReference>
<comment type="catalytic activity">
    <reaction evidence="5">
        <text>[pyruvate, water dikinase]-phosphate + phosphate + H(+) = [pyruvate, water dikinase] + diphosphate</text>
        <dbReference type="Rhea" id="RHEA:48580"/>
        <dbReference type="Rhea" id="RHEA-COMP:11425"/>
        <dbReference type="Rhea" id="RHEA-COMP:11426"/>
        <dbReference type="ChEBI" id="CHEBI:15378"/>
        <dbReference type="ChEBI" id="CHEBI:33019"/>
        <dbReference type="ChEBI" id="CHEBI:43176"/>
        <dbReference type="ChEBI" id="CHEBI:43474"/>
        <dbReference type="ChEBI" id="CHEBI:68546"/>
        <dbReference type="EC" id="2.7.4.28"/>
    </reaction>
</comment>
<evidence type="ECO:0000256" key="1">
    <source>
        <dbReference type="ARBA" id="ARBA00022527"/>
    </source>
</evidence>
<organism evidence="6 7">
    <name type="scientific">Candidatus Aphodousia faecigallinarum</name>
    <dbReference type="NCBI Taxonomy" id="2840677"/>
    <lineage>
        <taxon>Bacteria</taxon>
        <taxon>Pseudomonadati</taxon>
        <taxon>Pseudomonadota</taxon>
        <taxon>Betaproteobacteria</taxon>
        <taxon>Burkholderiales</taxon>
        <taxon>Sutterellaceae</taxon>
        <taxon>Sutterellaceae incertae sedis</taxon>
        <taxon>Candidatus Aphodousia</taxon>
    </lineage>
</organism>
<dbReference type="GO" id="GO:0004674">
    <property type="term" value="F:protein serine/threonine kinase activity"/>
    <property type="evidence" value="ECO:0007669"/>
    <property type="project" value="UniProtKB-UniRule"/>
</dbReference>
<evidence type="ECO:0000256" key="4">
    <source>
        <dbReference type="ARBA" id="ARBA00022777"/>
    </source>
</evidence>
<keyword evidence="2 5" id="KW-0808">Transferase</keyword>
<comment type="caution">
    <text evidence="6">The sequence shown here is derived from an EMBL/GenBank/DDBJ whole genome shotgun (WGS) entry which is preliminary data.</text>
</comment>
<accession>A0A9D1IIF5</accession>
<dbReference type="InterPro" id="IPR005177">
    <property type="entry name" value="Kinase-pyrophosphorylase"/>
</dbReference>
<dbReference type="NCBIfam" id="NF003742">
    <property type="entry name" value="PRK05339.1"/>
    <property type="match status" value="1"/>
</dbReference>
<feature type="binding site" evidence="5">
    <location>
        <begin position="167"/>
        <end position="174"/>
    </location>
    <ligand>
        <name>ADP</name>
        <dbReference type="ChEBI" id="CHEBI:456216"/>
    </ligand>
</feature>
<evidence type="ECO:0000256" key="3">
    <source>
        <dbReference type="ARBA" id="ARBA00022741"/>
    </source>
</evidence>
<evidence type="ECO:0000313" key="7">
    <source>
        <dbReference type="Proteomes" id="UP000824083"/>
    </source>
</evidence>
<name>A0A9D1IIF5_9BURK</name>
<dbReference type="EC" id="2.7.4.28" evidence="5"/>
<dbReference type="EC" id="2.7.11.33" evidence="5"/>
<dbReference type="PANTHER" id="PTHR31756:SF3">
    <property type="entry name" value="PYRUVATE, PHOSPHATE DIKINASE REGULATORY PROTEIN 1, CHLOROPLASTIC"/>
    <property type="match status" value="1"/>
</dbReference>
<dbReference type="Pfam" id="PF03618">
    <property type="entry name" value="Kinase-PPPase"/>
    <property type="match status" value="1"/>
</dbReference>
<reference evidence="6" key="2">
    <citation type="journal article" date="2021" name="PeerJ">
        <title>Extensive microbial diversity within the chicken gut microbiome revealed by metagenomics and culture.</title>
        <authorList>
            <person name="Gilroy R."/>
            <person name="Ravi A."/>
            <person name="Getino M."/>
            <person name="Pursley I."/>
            <person name="Horton D.L."/>
            <person name="Alikhan N.F."/>
            <person name="Baker D."/>
            <person name="Gharbi K."/>
            <person name="Hall N."/>
            <person name="Watson M."/>
            <person name="Adriaenssens E.M."/>
            <person name="Foster-Nyarko E."/>
            <person name="Jarju S."/>
            <person name="Secka A."/>
            <person name="Antonio M."/>
            <person name="Oren A."/>
            <person name="Chaudhuri R.R."/>
            <person name="La Ragione R."/>
            <person name="Hildebrand F."/>
            <person name="Pallen M.J."/>
        </authorList>
    </citation>
    <scope>NUCLEOTIDE SEQUENCE</scope>
    <source>
        <strain evidence="6">7463</strain>
    </source>
</reference>
<comment type="function">
    <text evidence="5">Bifunctional serine/threonine kinase and phosphorylase involved in the regulation of the phosphoenolpyruvate synthase (PEPS) by catalyzing its phosphorylation/dephosphorylation.</text>
</comment>
<dbReference type="HAMAP" id="MF_01062">
    <property type="entry name" value="PSRP"/>
    <property type="match status" value="1"/>
</dbReference>
<dbReference type="GO" id="GO:0005524">
    <property type="term" value="F:ATP binding"/>
    <property type="evidence" value="ECO:0007669"/>
    <property type="project" value="InterPro"/>
</dbReference>
<evidence type="ECO:0000256" key="2">
    <source>
        <dbReference type="ARBA" id="ARBA00022679"/>
    </source>
</evidence>
<dbReference type="InterPro" id="IPR026530">
    <property type="entry name" value="PSRP"/>
</dbReference>
<dbReference type="GO" id="GO:0043531">
    <property type="term" value="F:ADP binding"/>
    <property type="evidence" value="ECO:0007669"/>
    <property type="project" value="UniProtKB-UniRule"/>
</dbReference>
<comment type="catalytic activity">
    <reaction evidence="5">
        <text>[pyruvate, water dikinase] + ADP = [pyruvate, water dikinase]-phosphate + AMP + H(+)</text>
        <dbReference type="Rhea" id="RHEA:46020"/>
        <dbReference type="Rhea" id="RHEA-COMP:11425"/>
        <dbReference type="Rhea" id="RHEA-COMP:11426"/>
        <dbReference type="ChEBI" id="CHEBI:15378"/>
        <dbReference type="ChEBI" id="CHEBI:43176"/>
        <dbReference type="ChEBI" id="CHEBI:68546"/>
        <dbReference type="ChEBI" id="CHEBI:456215"/>
        <dbReference type="ChEBI" id="CHEBI:456216"/>
        <dbReference type="EC" id="2.7.11.33"/>
    </reaction>
</comment>
<dbReference type="AlphaFoldDB" id="A0A9D1IIF5"/>
<keyword evidence="1 5" id="KW-0723">Serine/threonine-protein kinase</keyword>